<evidence type="ECO:0000313" key="2">
    <source>
        <dbReference type="EMBL" id="KAK0384667.1"/>
    </source>
</evidence>
<comment type="caution">
    <text evidence="2">The sequence shown here is derived from an EMBL/GenBank/DDBJ whole genome shotgun (WGS) entry which is preliminary data.</text>
</comment>
<protein>
    <recommendedName>
        <fullName evidence="4">Fucose-specific lectin</fullName>
    </recommendedName>
</protein>
<sequence length="384" mass="43319">MPFEDPYRVAAFLDADGHLATSIWTGTTMESFPLTSDTDSVLPKPAKSSPLHLIVLYQRDYVHILYVDEDHFLCLATMDARADRPSAKWSGGRLKTGKESTASGELETHQTTGDMRVTFETHNNAGDVVDGRPADRVNILYEEGSKKHREKDGYTLLSSIAPEIPSMWTVSRYQLSEEEKESMNPQEGSQGITFLPIFKDPEKEPGQQSGVRIIYDLSNEDHDSSFGVMKCKAKSETELDGCWFDMGHWETEKDHDKFLAMPKPLSLTHQTLPISDKSAVQDFVLLVLDGDNVFTELYWDGRQWKGMRRFLAVEDKSYNATRSFSSIAITADGHLFGISDGKLRRYQRLGNWWEGGFGEHDACWKLIEVVNTSFGDGDVKLKQA</sequence>
<name>A0AA39GC94_SARSR</name>
<dbReference type="AlphaFoldDB" id="A0AA39GC94"/>
<organism evidence="2 3">
    <name type="scientific">Sarocladium strictum</name>
    <name type="common">Black bundle disease fungus</name>
    <name type="synonym">Acremonium strictum</name>
    <dbReference type="NCBI Taxonomy" id="5046"/>
    <lineage>
        <taxon>Eukaryota</taxon>
        <taxon>Fungi</taxon>
        <taxon>Dikarya</taxon>
        <taxon>Ascomycota</taxon>
        <taxon>Pezizomycotina</taxon>
        <taxon>Sordariomycetes</taxon>
        <taxon>Hypocreomycetidae</taxon>
        <taxon>Hypocreales</taxon>
        <taxon>Sarocladiaceae</taxon>
        <taxon>Sarocladium</taxon>
    </lineage>
</organism>
<gene>
    <name evidence="2" type="ORF">NLU13_8753</name>
</gene>
<dbReference type="Proteomes" id="UP001175261">
    <property type="component" value="Unassembled WGS sequence"/>
</dbReference>
<dbReference type="EMBL" id="JAPDFR010000008">
    <property type="protein sequence ID" value="KAK0384667.1"/>
    <property type="molecule type" value="Genomic_DNA"/>
</dbReference>
<feature type="compositionally biased region" description="Polar residues" evidence="1">
    <location>
        <begin position="99"/>
        <end position="109"/>
    </location>
</feature>
<evidence type="ECO:0008006" key="4">
    <source>
        <dbReference type="Google" id="ProtNLM"/>
    </source>
</evidence>
<feature type="region of interest" description="Disordered" evidence="1">
    <location>
        <begin position="86"/>
        <end position="109"/>
    </location>
</feature>
<proteinExistence type="predicted"/>
<evidence type="ECO:0000256" key="1">
    <source>
        <dbReference type="SAM" id="MobiDB-lite"/>
    </source>
</evidence>
<evidence type="ECO:0000313" key="3">
    <source>
        <dbReference type="Proteomes" id="UP001175261"/>
    </source>
</evidence>
<reference evidence="2" key="1">
    <citation type="submission" date="2022-10" db="EMBL/GenBank/DDBJ databases">
        <title>Determination and structural analysis of whole genome sequence of Sarocladium strictum F4-1.</title>
        <authorList>
            <person name="Hu L."/>
            <person name="Jiang Y."/>
        </authorList>
    </citation>
    <scope>NUCLEOTIDE SEQUENCE</scope>
    <source>
        <strain evidence="2">F4-1</strain>
    </source>
</reference>
<keyword evidence="3" id="KW-1185">Reference proteome</keyword>
<accession>A0AA39GC94</accession>